<dbReference type="EMBL" id="GGEC01076049">
    <property type="protein sequence ID" value="MBX56533.1"/>
    <property type="molecule type" value="Transcribed_RNA"/>
</dbReference>
<protein>
    <submittedName>
        <fullName evidence="1">Uncharacterized protein</fullName>
    </submittedName>
</protein>
<evidence type="ECO:0000313" key="1">
    <source>
        <dbReference type="EMBL" id="MBX56533.1"/>
    </source>
</evidence>
<name>A0A2P2PP77_RHIMU</name>
<dbReference type="AlphaFoldDB" id="A0A2P2PP77"/>
<accession>A0A2P2PP77</accession>
<proteinExistence type="predicted"/>
<sequence length="40" mass="4555">MCYLSINLLLVIPDCFDSCHLQSSFFPLRFILFLICLGAS</sequence>
<organism evidence="1">
    <name type="scientific">Rhizophora mucronata</name>
    <name type="common">Asiatic mangrove</name>
    <dbReference type="NCBI Taxonomy" id="61149"/>
    <lineage>
        <taxon>Eukaryota</taxon>
        <taxon>Viridiplantae</taxon>
        <taxon>Streptophyta</taxon>
        <taxon>Embryophyta</taxon>
        <taxon>Tracheophyta</taxon>
        <taxon>Spermatophyta</taxon>
        <taxon>Magnoliopsida</taxon>
        <taxon>eudicotyledons</taxon>
        <taxon>Gunneridae</taxon>
        <taxon>Pentapetalae</taxon>
        <taxon>rosids</taxon>
        <taxon>fabids</taxon>
        <taxon>Malpighiales</taxon>
        <taxon>Rhizophoraceae</taxon>
        <taxon>Rhizophora</taxon>
    </lineage>
</organism>
<reference evidence="1" key="1">
    <citation type="submission" date="2018-02" db="EMBL/GenBank/DDBJ databases">
        <title>Rhizophora mucronata_Transcriptome.</title>
        <authorList>
            <person name="Meera S.P."/>
            <person name="Sreeshan A."/>
            <person name="Augustine A."/>
        </authorList>
    </citation>
    <scope>NUCLEOTIDE SEQUENCE</scope>
    <source>
        <tissue evidence="1">Leaf</tissue>
    </source>
</reference>